<protein>
    <recommendedName>
        <fullName evidence="2">Anti-proliferative protein domain-containing protein</fullName>
    </recommendedName>
</protein>
<keyword evidence="4" id="KW-1185">Reference proteome</keyword>
<dbReference type="STRING" id="930992.A0A0D0AVD3"/>
<reference evidence="4" key="2">
    <citation type="submission" date="2015-01" db="EMBL/GenBank/DDBJ databases">
        <title>Evolutionary Origins and Diversification of the Mycorrhizal Mutualists.</title>
        <authorList>
            <consortium name="DOE Joint Genome Institute"/>
            <consortium name="Mycorrhizal Genomics Consortium"/>
            <person name="Kohler A."/>
            <person name="Kuo A."/>
            <person name="Nagy L.G."/>
            <person name="Floudas D."/>
            <person name="Copeland A."/>
            <person name="Barry K.W."/>
            <person name="Cichocki N."/>
            <person name="Veneault-Fourrey C."/>
            <person name="LaButti K."/>
            <person name="Lindquist E.A."/>
            <person name="Lipzen A."/>
            <person name="Lundell T."/>
            <person name="Morin E."/>
            <person name="Murat C."/>
            <person name="Riley R."/>
            <person name="Ohm R."/>
            <person name="Sun H."/>
            <person name="Tunlid A."/>
            <person name="Henrissat B."/>
            <person name="Grigoriev I.V."/>
            <person name="Hibbett D.S."/>
            <person name="Martin F."/>
        </authorList>
    </citation>
    <scope>NUCLEOTIDE SEQUENCE [LARGE SCALE GENOMIC DNA]</scope>
    <source>
        <strain evidence="4">UH-Slu-Lm8-n1</strain>
    </source>
</reference>
<organism evidence="3 4">
    <name type="scientific">Suillus luteus UH-Slu-Lm8-n1</name>
    <dbReference type="NCBI Taxonomy" id="930992"/>
    <lineage>
        <taxon>Eukaryota</taxon>
        <taxon>Fungi</taxon>
        <taxon>Dikarya</taxon>
        <taxon>Basidiomycota</taxon>
        <taxon>Agaricomycotina</taxon>
        <taxon>Agaricomycetes</taxon>
        <taxon>Agaricomycetidae</taxon>
        <taxon>Boletales</taxon>
        <taxon>Suillineae</taxon>
        <taxon>Suillaceae</taxon>
        <taxon>Suillus</taxon>
    </lineage>
</organism>
<evidence type="ECO:0000259" key="2">
    <source>
        <dbReference type="Pfam" id="PF07742"/>
    </source>
</evidence>
<dbReference type="InterPro" id="IPR036054">
    <property type="entry name" value="BTG-like_sf"/>
</dbReference>
<dbReference type="InterPro" id="IPR002087">
    <property type="entry name" value="Anti_prolifrtn"/>
</dbReference>
<dbReference type="AlphaFoldDB" id="A0A0D0AVD3"/>
<evidence type="ECO:0000313" key="4">
    <source>
        <dbReference type="Proteomes" id="UP000054485"/>
    </source>
</evidence>
<dbReference type="EMBL" id="KN835255">
    <property type="protein sequence ID" value="KIK41859.1"/>
    <property type="molecule type" value="Genomic_DNA"/>
</dbReference>
<gene>
    <name evidence="3" type="ORF">CY34DRAFT_180267</name>
</gene>
<dbReference type="OrthoDB" id="19928at2759"/>
<feature type="domain" description="Anti-proliferative protein" evidence="2">
    <location>
        <begin position="12"/>
        <end position="121"/>
    </location>
</feature>
<dbReference type="HOGENOM" id="CLU_047588_0_0_1"/>
<dbReference type="Proteomes" id="UP000054485">
    <property type="component" value="Unassembled WGS sequence"/>
</dbReference>
<reference evidence="3 4" key="1">
    <citation type="submission" date="2014-04" db="EMBL/GenBank/DDBJ databases">
        <authorList>
            <consortium name="DOE Joint Genome Institute"/>
            <person name="Kuo A."/>
            <person name="Ruytinx J."/>
            <person name="Rineau F."/>
            <person name="Colpaert J."/>
            <person name="Kohler A."/>
            <person name="Nagy L.G."/>
            <person name="Floudas D."/>
            <person name="Copeland A."/>
            <person name="Barry K.W."/>
            <person name="Cichocki N."/>
            <person name="Veneault-Fourrey C."/>
            <person name="LaButti K."/>
            <person name="Lindquist E.A."/>
            <person name="Lipzen A."/>
            <person name="Lundell T."/>
            <person name="Morin E."/>
            <person name="Murat C."/>
            <person name="Sun H."/>
            <person name="Tunlid A."/>
            <person name="Henrissat B."/>
            <person name="Grigoriev I.V."/>
            <person name="Hibbett D.S."/>
            <person name="Martin F."/>
            <person name="Nordberg H.P."/>
            <person name="Cantor M.N."/>
            <person name="Hua S.X."/>
        </authorList>
    </citation>
    <scope>NUCLEOTIDE SEQUENCE [LARGE SCALE GENOMIC DNA]</scope>
    <source>
        <strain evidence="3 4">UH-Slu-Lm8-n1</strain>
    </source>
</reference>
<evidence type="ECO:0000256" key="1">
    <source>
        <dbReference type="ARBA" id="ARBA00007989"/>
    </source>
</evidence>
<comment type="similarity">
    <text evidence="1">Belongs to the BTG family.</text>
</comment>
<dbReference type="InParanoid" id="A0A0D0AVD3"/>
<accession>A0A0D0AVD3</accession>
<dbReference type="Gene3D" id="3.90.640.90">
    <property type="entry name" value="Anti-proliferative protein, N-terminal domain"/>
    <property type="match status" value="1"/>
</dbReference>
<evidence type="ECO:0000313" key="3">
    <source>
        <dbReference type="EMBL" id="KIK41859.1"/>
    </source>
</evidence>
<dbReference type="Pfam" id="PF07742">
    <property type="entry name" value="BTG"/>
    <property type="match status" value="1"/>
</dbReference>
<sequence>MSATSNLSITLAQAIAYLTQPLTVTHSAATINRLQSALEANLTALLAPTWTPNEPLRGSGHCCLTLSPTSLPPRAVYTACIASDVQWFDWIAALGGREFDFHVDPGCISVQFGRGTELITIWSERPIAEAVPVVHHTHLSQLPSNNSRPKTLAQQLWENDRTEDDELFALIADKVSAPTWMTPVVGRFPAPARSESPLSAVSSNSCPSYCSSDLCSCFSLTAASTLSSKKSKKQSSQLTLRGKARQACAFANASKTEVISYDCGKTTVLTGGVMLGVAPHKGKSDTST</sequence>
<name>A0A0D0AVD3_9AGAM</name>
<dbReference type="SUPFAM" id="SSF160696">
    <property type="entry name" value="BTG domain-like"/>
    <property type="match status" value="1"/>
</dbReference>
<proteinExistence type="inferred from homology"/>